<protein>
    <submittedName>
        <fullName evidence="2">DUF58 domain-containing protein</fullName>
    </submittedName>
</protein>
<keyword evidence="3" id="KW-1185">Reference proteome</keyword>
<sequence>MILPDLDELLALRGAAQGLKLGARRAALAQLQGGHRSAQRGRGLEVEEVRPYAAGDDARSIDWRVTARRGRLHTKLYREDRERPVWLLADLHAGLFFGSRRQLKSALLLRTAAMLGWAAVNGGDRLGAVLADGQTEPLILPPRARQAGVLPFLEALVERQPRAPGRAAADSLQRALQTVQPLLRPGSMLLLLSDFSGLDEHGEMQLASAAARCDCRLLWLSDPLESSGLPRGQYRLGLPGRLWWLDGERSRDAWQSVWREREHRLEAVTRRLGLPLARLTTADPVTVTLPRLLREAA</sequence>
<dbReference type="PANTHER" id="PTHR33608:SF12">
    <property type="entry name" value="DUF58 DOMAIN-CONTAINING PROTEIN"/>
    <property type="match status" value="1"/>
</dbReference>
<dbReference type="RefSeq" id="WP_166261120.1">
    <property type="nucleotide sequence ID" value="NZ_JAAMOW010000011.1"/>
</dbReference>
<dbReference type="InterPro" id="IPR002881">
    <property type="entry name" value="DUF58"/>
</dbReference>
<evidence type="ECO:0000313" key="3">
    <source>
        <dbReference type="Proteomes" id="UP000472676"/>
    </source>
</evidence>
<comment type="caution">
    <text evidence="2">The sequence shown here is derived from an EMBL/GenBank/DDBJ whole genome shotgun (WGS) entry which is preliminary data.</text>
</comment>
<evidence type="ECO:0000259" key="1">
    <source>
        <dbReference type="Pfam" id="PF01882"/>
    </source>
</evidence>
<gene>
    <name evidence="2" type="ORF">G7Y85_18715</name>
</gene>
<dbReference type="Proteomes" id="UP000472676">
    <property type="component" value="Unassembled WGS sequence"/>
</dbReference>
<accession>A0A6M2BXA5</accession>
<feature type="domain" description="DUF58" evidence="1">
    <location>
        <begin position="48"/>
        <end position="236"/>
    </location>
</feature>
<dbReference type="EMBL" id="JAAMOW010000011">
    <property type="protein sequence ID" value="NGY06811.1"/>
    <property type="molecule type" value="Genomic_DNA"/>
</dbReference>
<reference evidence="2 3" key="1">
    <citation type="journal article" date="2014" name="Int. J. Syst. Evol. Microbiol.">
        <title>Solimonas terrae sp. nov., isolated from soil.</title>
        <authorList>
            <person name="Kim S.J."/>
            <person name="Moon J.Y."/>
            <person name="Weon H.Y."/>
            <person name="Ahn J.H."/>
            <person name="Chen W.M."/>
            <person name="Kwon S.W."/>
        </authorList>
    </citation>
    <scope>NUCLEOTIDE SEQUENCE [LARGE SCALE GENOMIC DNA]</scope>
    <source>
        <strain evidence="2 3">KIS83-12</strain>
    </source>
</reference>
<proteinExistence type="predicted"/>
<name>A0A6M2BXA5_9GAMM</name>
<dbReference type="AlphaFoldDB" id="A0A6M2BXA5"/>
<dbReference type="Pfam" id="PF01882">
    <property type="entry name" value="DUF58"/>
    <property type="match status" value="1"/>
</dbReference>
<organism evidence="2 3">
    <name type="scientific">Solimonas terrae</name>
    <dbReference type="NCBI Taxonomy" id="1396819"/>
    <lineage>
        <taxon>Bacteria</taxon>
        <taxon>Pseudomonadati</taxon>
        <taxon>Pseudomonadota</taxon>
        <taxon>Gammaproteobacteria</taxon>
        <taxon>Nevskiales</taxon>
        <taxon>Nevskiaceae</taxon>
        <taxon>Solimonas</taxon>
    </lineage>
</organism>
<evidence type="ECO:0000313" key="2">
    <source>
        <dbReference type="EMBL" id="NGY06811.1"/>
    </source>
</evidence>
<dbReference type="PANTHER" id="PTHR33608">
    <property type="entry name" value="BLL2464 PROTEIN"/>
    <property type="match status" value="1"/>
</dbReference>